<keyword evidence="1" id="KW-0472">Membrane</keyword>
<dbReference type="AlphaFoldDB" id="A0A0V1LH86"/>
<gene>
    <name evidence="2" type="ORF">T02_11594</name>
</gene>
<sequence length="201" mass="23379">MRAIWMRIYGQRAWFPICRAHFSIVIRMPICLDETQHLIDVPSNLQVVDDDLAQDATAVNNEYATQSKSTVGVIDVVVLCYLVSWICQYWHIHLTQAAASSWYSHPSCMRKLAVRGTRQHVTVELHIFLRFAAQQYLVTMHKDNRVFYYRTGLLYLLFVSFQQALESLLCPVTILIVNFPYDIGDQEDLVEDVRDYKCPET</sequence>
<evidence type="ECO:0000256" key="1">
    <source>
        <dbReference type="SAM" id="Phobius"/>
    </source>
</evidence>
<name>A0A0V1LH86_9BILA</name>
<protein>
    <submittedName>
        <fullName evidence="2">Uncharacterized protein</fullName>
    </submittedName>
</protein>
<comment type="caution">
    <text evidence="2">The sequence shown here is derived from an EMBL/GenBank/DDBJ whole genome shotgun (WGS) entry which is preliminary data.</text>
</comment>
<feature type="transmembrane region" description="Helical" evidence="1">
    <location>
        <begin position="147"/>
        <end position="165"/>
    </location>
</feature>
<keyword evidence="1" id="KW-1133">Transmembrane helix</keyword>
<dbReference type="Proteomes" id="UP000054721">
    <property type="component" value="Unassembled WGS sequence"/>
</dbReference>
<accession>A0A0V1LH86</accession>
<proteinExistence type="predicted"/>
<dbReference type="EMBL" id="JYDW01000051">
    <property type="protein sequence ID" value="KRZ58869.1"/>
    <property type="molecule type" value="Genomic_DNA"/>
</dbReference>
<keyword evidence="3" id="KW-1185">Reference proteome</keyword>
<keyword evidence="1" id="KW-0812">Transmembrane</keyword>
<reference evidence="2 3" key="1">
    <citation type="submission" date="2015-05" db="EMBL/GenBank/DDBJ databases">
        <title>Evolution of Trichinella species and genotypes.</title>
        <authorList>
            <person name="Korhonen P.K."/>
            <person name="Edoardo P."/>
            <person name="Giuseppe L.R."/>
            <person name="Gasser R.B."/>
        </authorList>
    </citation>
    <scope>NUCLEOTIDE SEQUENCE [LARGE SCALE GENOMIC DNA]</scope>
    <source>
        <strain evidence="2">ISS10</strain>
    </source>
</reference>
<evidence type="ECO:0000313" key="3">
    <source>
        <dbReference type="Proteomes" id="UP000054721"/>
    </source>
</evidence>
<evidence type="ECO:0000313" key="2">
    <source>
        <dbReference type="EMBL" id="KRZ58869.1"/>
    </source>
</evidence>
<organism evidence="2 3">
    <name type="scientific">Trichinella nativa</name>
    <dbReference type="NCBI Taxonomy" id="6335"/>
    <lineage>
        <taxon>Eukaryota</taxon>
        <taxon>Metazoa</taxon>
        <taxon>Ecdysozoa</taxon>
        <taxon>Nematoda</taxon>
        <taxon>Enoplea</taxon>
        <taxon>Dorylaimia</taxon>
        <taxon>Trichinellida</taxon>
        <taxon>Trichinellidae</taxon>
        <taxon>Trichinella</taxon>
    </lineage>
</organism>